<dbReference type="RefSeq" id="WP_106838405.1">
    <property type="nucleotide sequence ID" value="NZ_JBCNIW010000019.1"/>
</dbReference>
<dbReference type="PANTHER" id="PTHR34823">
    <property type="entry name" value="GLCNAC-BINDING PROTEIN A"/>
    <property type="match status" value="1"/>
</dbReference>
<dbReference type="CDD" id="cd00063">
    <property type="entry name" value="FN3"/>
    <property type="match status" value="2"/>
</dbReference>
<dbReference type="PROSITE" id="PS50853">
    <property type="entry name" value="FN3"/>
    <property type="match status" value="2"/>
</dbReference>
<dbReference type="InterPro" id="IPR036116">
    <property type="entry name" value="FN3_sf"/>
</dbReference>
<dbReference type="FunFam" id="2.70.50.50:FF:000001">
    <property type="entry name" value="Chitin-binding protein"/>
    <property type="match status" value="1"/>
</dbReference>
<comment type="subcellular location">
    <subcellularLocation>
        <location evidence="1">Secreted</location>
    </subcellularLocation>
</comment>
<dbReference type="Gene3D" id="2.70.50.50">
    <property type="entry name" value="chitin-binding protein cbp21"/>
    <property type="match status" value="1"/>
</dbReference>
<dbReference type="GO" id="GO:0005576">
    <property type="term" value="C:extracellular region"/>
    <property type="evidence" value="ECO:0007669"/>
    <property type="project" value="UniProtKB-SubCell"/>
</dbReference>
<dbReference type="SUPFAM" id="SSF51055">
    <property type="entry name" value="Carbohydrate binding domain"/>
    <property type="match status" value="2"/>
</dbReference>
<keyword evidence="4" id="KW-0378">Hydrolase</keyword>
<dbReference type="SUPFAM" id="SSF49265">
    <property type="entry name" value="Fibronectin type III"/>
    <property type="match status" value="1"/>
</dbReference>
<dbReference type="CDD" id="cd21177">
    <property type="entry name" value="LPMO_AA10"/>
    <property type="match status" value="1"/>
</dbReference>
<gene>
    <name evidence="7" type="ORF">C7R93_08425</name>
</gene>
<proteinExistence type="predicted"/>
<dbReference type="InterPro" id="IPR051024">
    <property type="entry name" value="GlcNAc_Chitin_IntDeg"/>
</dbReference>
<protein>
    <submittedName>
        <fullName evidence="7">Chitin-binding protein</fullName>
    </submittedName>
</protein>
<dbReference type="Gene3D" id="2.60.40.10">
    <property type="entry name" value="Immunoglobulins"/>
    <property type="match status" value="2"/>
</dbReference>
<comment type="caution">
    <text evidence="7">The sequence shown here is derived from an EMBL/GenBank/DDBJ whole genome shotgun (WGS) entry which is preliminary data.</text>
</comment>
<dbReference type="Pfam" id="PF02839">
    <property type="entry name" value="CBM_5_12"/>
    <property type="match status" value="2"/>
</dbReference>
<dbReference type="PANTHER" id="PTHR34823:SF1">
    <property type="entry name" value="CHITIN-BINDING TYPE-4 DOMAIN-CONTAINING PROTEIN"/>
    <property type="match status" value="1"/>
</dbReference>
<keyword evidence="5" id="KW-0624">Polysaccharide degradation</keyword>
<dbReference type="CDD" id="cd12215">
    <property type="entry name" value="ChiC_BD"/>
    <property type="match status" value="2"/>
</dbReference>
<evidence type="ECO:0000256" key="2">
    <source>
        <dbReference type="ARBA" id="ARBA00022525"/>
    </source>
</evidence>
<dbReference type="SMART" id="SM00060">
    <property type="entry name" value="FN3"/>
    <property type="match status" value="2"/>
</dbReference>
<keyword evidence="3" id="KW-0732">Signal</keyword>
<reference evidence="7 8" key="1">
    <citation type="submission" date="2018-03" db="EMBL/GenBank/DDBJ databases">
        <title>Brevisbacillus phylogenomics.</title>
        <authorList>
            <person name="Dunlap C."/>
        </authorList>
    </citation>
    <scope>NUCLEOTIDE SEQUENCE [LARGE SCALE GENOMIC DNA]</scope>
    <source>
        <strain evidence="7 8">NRRL NRS-1210</strain>
    </source>
</reference>
<dbReference type="GO" id="GO:0000272">
    <property type="term" value="P:polysaccharide catabolic process"/>
    <property type="evidence" value="ECO:0007669"/>
    <property type="project" value="UniProtKB-KW"/>
</dbReference>
<evidence type="ECO:0000256" key="3">
    <source>
        <dbReference type="ARBA" id="ARBA00022729"/>
    </source>
</evidence>
<dbReference type="SMART" id="SM00495">
    <property type="entry name" value="ChtBD3"/>
    <property type="match status" value="2"/>
</dbReference>
<name>A0A2P7VD78_9BACL</name>
<dbReference type="InterPro" id="IPR003961">
    <property type="entry name" value="FN3_dom"/>
</dbReference>
<dbReference type="Gene3D" id="2.10.10.20">
    <property type="entry name" value="Carbohydrate-binding module superfamily 5/12"/>
    <property type="match status" value="2"/>
</dbReference>
<dbReference type="InterPro" id="IPR004302">
    <property type="entry name" value="Cellulose/chitin-bd_N"/>
</dbReference>
<sequence length="494" mass="53904">MDNVGLRNKLFSNGLSLLFMLAMMLVAGAATLVFAEKASAHGYIESPASRSYLCKTGQNKGCGQIQYEPQSVEGIGSFPQSGPADGEFTGAGRYPELYTQTADRWTKVTLQGGQNAFTWNLTAPHSTAEWKYYITKKDWNPNKPLTRADLELFCSFQDGGKRPPFTVTHSCNVPTDRSGYHIILGVWEIADTGMAFYQAIDVNLINGGSGVVQQPTVPGNVTSVSQTATSIELSWTKSVATEGIKQYDVYRNGKIIASTKETAYTDKGLTPATAYSYTVVAVDGKGKESNASKALTVRTKAEDIVDTEAPTTPAGIMTHHPTETEIDLMWSPSRDNVGVVKYEVYRDGSHVGTVKQPSFVDKGLKAGTAYTYTIKAVDAAGNISEESAPFAASTKEKKPEVPGEIAEWDSSAVYVEGDRVLYNGLEFVAKWWVTGEQPDRSDAWKLVSDVVLSWDSGKAYDGGAKVNYEDKVYEAKWWTKGEEPGKADVWKQVK</sequence>
<dbReference type="InterPro" id="IPR036573">
    <property type="entry name" value="CBM_sf_5/12"/>
</dbReference>
<evidence type="ECO:0000256" key="1">
    <source>
        <dbReference type="ARBA" id="ARBA00004613"/>
    </source>
</evidence>
<dbReference type="EMBL" id="PXZM01000012">
    <property type="protein sequence ID" value="PSJ97142.1"/>
    <property type="molecule type" value="Genomic_DNA"/>
</dbReference>
<dbReference type="Pfam" id="PF03067">
    <property type="entry name" value="LPMO_10"/>
    <property type="match status" value="1"/>
</dbReference>
<dbReference type="OrthoDB" id="2702399at2"/>
<evidence type="ECO:0000256" key="5">
    <source>
        <dbReference type="ARBA" id="ARBA00023326"/>
    </source>
</evidence>
<dbReference type="AlphaFoldDB" id="A0A2P7VD78"/>
<accession>A0A2P7VD78</accession>
<dbReference type="GO" id="GO:0030246">
    <property type="term" value="F:carbohydrate binding"/>
    <property type="evidence" value="ECO:0007669"/>
    <property type="project" value="InterPro"/>
</dbReference>
<evidence type="ECO:0000313" key="7">
    <source>
        <dbReference type="EMBL" id="PSJ97142.1"/>
    </source>
</evidence>
<dbReference type="Pfam" id="PF00041">
    <property type="entry name" value="fn3"/>
    <property type="match status" value="2"/>
</dbReference>
<evidence type="ECO:0000256" key="4">
    <source>
        <dbReference type="ARBA" id="ARBA00022801"/>
    </source>
</evidence>
<dbReference type="Proteomes" id="UP000240419">
    <property type="component" value="Unassembled WGS sequence"/>
</dbReference>
<dbReference type="SUPFAM" id="SSF81296">
    <property type="entry name" value="E set domains"/>
    <property type="match status" value="1"/>
</dbReference>
<organism evidence="7 8">
    <name type="scientific">Brevibacillus fortis</name>
    <dbReference type="NCBI Taxonomy" id="2126352"/>
    <lineage>
        <taxon>Bacteria</taxon>
        <taxon>Bacillati</taxon>
        <taxon>Bacillota</taxon>
        <taxon>Bacilli</taxon>
        <taxon>Bacillales</taxon>
        <taxon>Paenibacillaceae</taxon>
        <taxon>Brevibacillus</taxon>
    </lineage>
</organism>
<dbReference type="InterPro" id="IPR014756">
    <property type="entry name" value="Ig_E-set"/>
</dbReference>
<evidence type="ECO:0000313" key="8">
    <source>
        <dbReference type="Proteomes" id="UP000240419"/>
    </source>
</evidence>
<feature type="domain" description="Fibronectin type-III" evidence="6">
    <location>
        <begin position="217"/>
        <end position="302"/>
    </location>
</feature>
<dbReference type="InterPro" id="IPR013783">
    <property type="entry name" value="Ig-like_fold"/>
</dbReference>
<feature type="domain" description="Fibronectin type-III" evidence="6">
    <location>
        <begin position="309"/>
        <end position="397"/>
    </location>
</feature>
<keyword evidence="5" id="KW-0119">Carbohydrate metabolism</keyword>
<dbReference type="GO" id="GO:0004553">
    <property type="term" value="F:hydrolase activity, hydrolyzing O-glycosyl compounds"/>
    <property type="evidence" value="ECO:0007669"/>
    <property type="project" value="InterPro"/>
</dbReference>
<evidence type="ECO:0000259" key="6">
    <source>
        <dbReference type="PROSITE" id="PS50853"/>
    </source>
</evidence>
<dbReference type="InterPro" id="IPR003610">
    <property type="entry name" value="CBM5/12"/>
</dbReference>
<keyword evidence="2" id="KW-0964">Secreted</keyword>
<keyword evidence="8" id="KW-1185">Reference proteome</keyword>